<organism evidence="8 9">
    <name type="scientific">Fusarium oxysporum (strain Fo5176)</name>
    <name type="common">Fusarium vascular wilt</name>
    <dbReference type="NCBI Taxonomy" id="660025"/>
    <lineage>
        <taxon>Eukaryota</taxon>
        <taxon>Fungi</taxon>
        <taxon>Dikarya</taxon>
        <taxon>Ascomycota</taxon>
        <taxon>Pezizomycotina</taxon>
        <taxon>Sordariomycetes</taxon>
        <taxon>Hypocreomycetidae</taxon>
        <taxon>Hypocreales</taxon>
        <taxon>Nectriaceae</taxon>
        <taxon>Fusarium</taxon>
        <taxon>Fusarium oxysporum species complex</taxon>
    </lineage>
</organism>
<keyword evidence="3 5" id="KW-0378">Hydrolase</keyword>
<evidence type="ECO:0000259" key="7">
    <source>
        <dbReference type="Pfam" id="PF00082"/>
    </source>
</evidence>
<dbReference type="EnsemblFungi" id="FOXG_14511T0">
    <property type="protein sequence ID" value="FOXG_14511P0"/>
    <property type="gene ID" value="FOXG_14511"/>
</dbReference>
<sequence length="658" mass="70823">MSAPTINGNPFSVSSLPDDPQSQQRSGENRLNHLPENTNYIVLETQDPLKRPEKHTLKDLHVDLQEYLGGNTWLCRYEPTDIKSLRDLAFVKDAKPLHPELKLEPALKSSDGAARTVDIVLQSRADDSAEDISQRIQDSLGISPEDITIRDGNSIIRLTGNNDKLQEIAKIDSVGSIQQVHKLTFFNNVAREILHADVTGSSPNTTIFKGANQIVTVADTGFDTGDKNKTHEAFTGRVQKLIPIGRSSKTNDPDGHGTHVCGSVLGDGHSEKMGGPIQGTAPEATLIVQSLLDSRGGLFGRSEKTLGDLLREALDHQSFIHTNSWGPVWTEQLTYNNASTDLDNFVSTHQEMTVCFAAGNDGGEKTDLGHIGAQAAAKNCIAVGSSDNRRKAKNNRFDAFKADGVVEGDPNNISWFSSRGPTLERRIKPDVVAPGTMILSAKSRDAKPSDQFGRSTDPAWTFSSGTSMATPLVAGCVAVLRETLQKDGVASPSAALLKALLVNGAVSTGKKVEAQGFGRVDLANSVILKGITTNKDYLEGELLDEDGQDEFVKTLTLGDLLMPDGPDSEAVTLKVTMVYSDLPGAALQNNINLQVAVGDAPSRFGNLGDRPDDVNNVEQVVWSGIPADDRETKITLNVSAPRTMCGDKQAFALVWSVN</sequence>
<feature type="region of interest" description="Disordered" evidence="6">
    <location>
        <begin position="1"/>
        <end position="32"/>
    </location>
</feature>
<dbReference type="Pfam" id="PF00082">
    <property type="entry name" value="Peptidase_S8"/>
    <property type="match status" value="1"/>
</dbReference>
<dbReference type="AlphaFoldDB" id="A0A0D2YDX5"/>
<evidence type="ECO:0000256" key="1">
    <source>
        <dbReference type="ARBA" id="ARBA00011073"/>
    </source>
</evidence>
<dbReference type="Proteomes" id="UP000002489">
    <property type="component" value="Unassembled WGS sequence"/>
</dbReference>
<dbReference type="InterPro" id="IPR023828">
    <property type="entry name" value="Peptidase_S8_Ser-AS"/>
</dbReference>
<proteinExistence type="inferred from homology"/>
<dbReference type="InterPro" id="IPR051048">
    <property type="entry name" value="Peptidase_S8/S53_subtilisin"/>
</dbReference>
<evidence type="ECO:0000256" key="2">
    <source>
        <dbReference type="ARBA" id="ARBA00022670"/>
    </source>
</evidence>
<dbReference type="InterPro" id="IPR008979">
    <property type="entry name" value="Galactose-bd-like_sf"/>
</dbReference>
<dbReference type="InterPro" id="IPR015500">
    <property type="entry name" value="Peptidase_S8_subtilisin-rel"/>
</dbReference>
<dbReference type="PANTHER" id="PTHR43399">
    <property type="entry name" value="SUBTILISIN-RELATED"/>
    <property type="match status" value="1"/>
</dbReference>
<dbReference type="PROSITE" id="PS00138">
    <property type="entry name" value="SUBTILASE_SER"/>
    <property type="match status" value="1"/>
</dbReference>
<feature type="compositionally biased region" description="Polar residues" evidence="6">
    <location>
        <begin position="1"/>
        <end position="26"/>
    </location>
</feature>
<feature type="active site" description="Charge relay system" evidence="5">
    <location>
        <position position="219"/>
    </location>
</feature>
<reference evidence="9" key="1">
    <citation type="journal article" date="2012" name="Mol. Plant Microbe Interact.">
        <title>A highly conserved effector in Fusarium oxysporum is required for full virulence on Arabidopsis.</title>
        <authorList>
            <person name="Thatcher L.F."/>
            <person name="Gardiner D.M."/>
            <person name="Kazan K."/>
            <person name="Manners J."/>
        </authorList>
    </citation>
    <scope>NUCLEOTIDE SEQUENCE [LARGE SCALE GENOMIC DNA]</scope>
    <source>
        <strain evidence="9">Fo5176</strain>
    </source>
</reference>
<evidence type="ECO:0000313" key="8">
    <source>
        <dbReference type="EnsemblFungi" id="FOXG_14511P0"/>
    </source>
</evidence>
<name>A0A0D2YDX5_FUSOF</name>
<dbReference type="SUPFAM" id="SSF49785">
    <property type="entry name" value="Galactose-binding domain-like"/>
    <property type="match status" value="1"/>
</dbReference>
<evidence type="ECO:0000256" key="5">
    <source>
        <dbReference type="PROSITE-ProRule" id="PRU01240"/>
    </source>
</evidence>
<feature type="domain" description="Peptidase S8/S53" evidence="7">
    <location>
        <begin position="210"/>
        <end position="518"/>
    </location>
</feature>
<feature type="active site" description="Charge relay system" evidence="5">
    <location>
        <position position="256"/>
    </location>
</feature>
<evidence type="ECO:0000256" key="3">
    <source>
        <dbReference type="ARBA" id="ARBA00022801"/>
    </source>
</evidence>
<dbReference type="InterPro" id="IPR034058">
    <property type="entry name" value="TagA/B/C/D_pept_dom"/>
</dbReference>
<dbReference type="Gene3D" id="2.60.120.380">
    <property type="match status" value="1"/>
</dbReference>
<dbReference type="GO" id="GO:0006508">
    <property type="term" value="P:proteolysis"/>
    <property type="evidence" value="ECO:0007669"/>
    <property type="project" value="UniProtKB-KW"/>
</dbReference>
<reference evidence="8" key="2">
    <citation type="submission" date="2025-08" db="UniProtKB">
        <authorList>
            <consortium name="EnsemblFungi"/>
        </authorList>
    </citation>
    <scope>IDENTIFICATION</scope>
    <source>
        <strain evidence="8">4287 / CBS 123668 / FGSC 9935 / NRRL 34936</strain>
    </source>
</reference>
<dbReference type="PROSITE" id="PS51892">
    <property type="entry name" value="SUBTILASE"/>
    <property type="match status" value="1"/>
</dbReference>
<dbReference type="InterPro" id="IPR036852">
    <property type="entry name" value="Peptidase_S8/S53_dom_sf"/>
</dbReference>
<comment type="similarity">
    <text evidence="1 5">Belongs to the peptidase S8 family.</text>
</comment>
<dbReference type="GO" id="GO:0004252">
    <property type="term" value="F:serine-type endopeptidase activity"/>
    <property type="evidence" value="ECO:0007669"/>
    <property type="project" value="UniProtKB-UniRule"/>
</dbReference>
<keyword evidence="2 5" id="KW-0645">Protease</keyword>
<dbReference type="InterPro" id="IPR022398">
    <property type="entry name" value="Peptidase_S8_His-AS"/>
</dbReference>
<evidence type="ECO:0000313" key="9">
    <source>
        <dbReference type="Proteomes" id="UP000002489"/>
    </source>
</evidence>
<dbReference type="InterPro" id="IPR000209">
    <property type="entry name" value="Peptidase_S8/S53_dom"/>
</dbReference>
<dbReference type="SUPFAM" id="SSF52743">
    <property type="entry name" value="Subtilisin-like"/>
    <property type="match status" value="1"/>
</dbReference>
<dbReference type="PRINTS" id="PR00723">
    <property type="entry name" value="SUBTILISIN"/>
</dbReference>
<evidence type="ECO:0000256" key="4">
    <source>
        <dbReference type="ARBA" id="ARBA00022825"/>
    </source>
</evidence>
<accession>A0A0D2YDX5</accession>
<dbReference type="PANTHER" id="PTHR43399:SF4">
    <property type="entry name" value="CELL WALL-ASSOCIATED PROTEASE"/>
    <property type="match status" value="1"/>
</dbReference>
<dbReference type="PROSITE" id="PS00137">
    <property type="entry name" value="SUBTILASE_HIS"/>
    <property type="match status" value="1"/>
</dbReference>
<dbReference type="Gene3D" id="3.40.50.200">
    <property type="entry name" value="Peptidase S8/S53 domain"/>
    <property type="match status" value="1"/>
</dbReference>
<gene>
    <name evidence="8" type="primary">28955661</name>
</gene>
<dbReference type="CDD" id="cd04842">
    <property type="entry name" value="Peptidases_S8_Kp43_protease"/>
    <property type="match status" value="1"/>
</dbReference>
<evidence type="ECO:0000256" key="6">
    <source>
        <dbReference type="SAM" id="MobiDB-lite"/>
    </source>
</evidence>
<protein>
    <recommendedName>
        <fullName evidence="7">Peptidase S8/S53 domain-containing protein</fullName>
    </recommendedName>
</protein>
<feature type="active site" description="Charge relay system" evidence="5">
    <location>
        <position position="467"/>
    </location>
</feature>
<keyword evidence="4 5" id="KW-0720">Serine protease</keyword>
<dbReference type="VEuPathDB" id="FungiDB:FOXG_14511"/>